<evidence type="ECO:0000313" key="3">
    <source>
        <dbReference type="EMBL" id="QJA58048.1"/>
    </source>
</evidence>
<reference evidence="2" key="1">
    <citation type="submission" date="2020-03" db="EMBL/GenBank/DDBJ databases">
        <title>The deep terrestrial virosphere.</title>
        <authorList>
            <person name="Holmfeldt K."/>
            <person name="Nilsson E."/>
            <person name="Simone D."/>
            <person name="Lopez-Fernandez M."/>
            <person name="Wu X."/>
            <person name="de Brujin I."/>
            <person name="Lundin D."/>
            <person name="Andersson A."/>
            <person name="Bertilsson S."/>
            <person name="Dopson M."/>
        </authorList>
    </citation>
    <scope>NUCLEOTIDE SEQUENCE</scope>
    <source>
        <strain evidence="3">MM415B01508</strain>
        <strain evidence="2">TM448A01234</strain>
    </source>
</reference>
<organism evidence="2">
    <name type="scientific">viral metagenome</name>
    <dbReference type="NCBI Taxonomy" id="1070528"/>
    <lineage>
        <taxon>unclassified sequences</taxon>
        <taxon>metagenomes</taxon>
        <taxon>organismal metagenomes</taxon>
    </lineage>
</organism>
<evidence type="ECO:0000313" key="2">
    <source>
        <dbReference type="EMBL" id="QJA49127.1"/>
    </source>
</evidence>
<evidence type="ECO:0000256" key="1">
    <source>
        <dbReference type="SAM" id="MobiDB-lite"/>
    </source>
</evidence>
<accession>A0A6H1ZP92</accession>
<name>A0A6H1ZP92_9ZZZZ</name>
<feature type="region of interest" description="Disordered" evidence="1">
    <location>
        <begin position="145"/>
        <end position="172"/>
    </location>
</feature>
<dbReference type="EMBL" id="MT144119">
    <property type="protein sequence ID" value="QJA49127.1"/>
    <property type="molecule type" value="Genomic_DNA"/>
</dbReference>
<protein>
    <submittedName>
        <fullName evidence="2">Uncharacterized protein</fullName>
    </submittedName>
</protein>
<dbReference type="EMBL" id="MT141305">
    <property type="protein sequence ID" value="QJA58048.1"/>
    <property type="molecule type" value="Genomic_DNA"/>
</dbReference>
<dbReference type="AlphaFoldDB" id="A0A6H1ZP92"/>
<gene>
    <name evidence="3" type="ORF">MM415B01508_0017</name>
    <name evidence="2" type="ORF">TM448A01234_0004</name>
</gene>
<proteinExistence type="predicted"/>
<sequence length="172" mass="18662">MGGQGSGRPPIEVDVMAALDLISRGESIPAISVELGISPPTLRSRIADLSKKQGLLLQYRAVQSLQLTELQARVLEAITPDKINEAPLRDLVASYKILKDKELNIEGKPSEIKGLVAHLIYLEKQETAVKAGLPMPNDFAEAEYDDIPRGGNGDGSEDVPVFGLSELDDQRF</sequence>